<sequence length="209" mass="23994">MTIYWDEKILDVWNSIQTRRQLAEMEEQQVQLTLAECLDGVRKGYLEYEGRRFEFTENVLFDGQLGIQLPRSMQLMPRGRGSNSAGNHQHEQISYKEEESAVMLCMNHMAHQLPMSGVEPFVQAMTAQVKKAQAGLQVVHHELIELNGCRVACSEFIIPVKDKTYYQILFATSVNGRALLGSFHFESEEVLVWQPLAHALIRTLRIENI</sequence>
<gene>
    <name evidence="1" type="ORF">BP422_17895</name>
</gene>
<protein>
    <submittedName>
        <fullName evidence="1">Uncharacterized protein</fullName>
    </submittedName>
</protein>
<proteinExistence type="predicted"/>
<dbReference type="EMBL" id="CP018145">
    <property type="protein sequence ID" value="ASJ55254.1"/>
    <property type="molecule type" value="Genomic_DNA"/>
</dbReference>
<dbReference type="Proteomes" id="UP000197781">
    <property type="component" value="Chromosome"/>
</dbReference>
<accession>A0A220MJF4</accession>
<organism evidence="1 2">
    <name type="scientific">Brevibacillus formosus</name>
    <dbReference type="NCBI Taxonomy" id="54913"/>
    <lineage>
        <taxon>Bacteria</taxon>
        <taxon>Bacillati</taxon>
        <taxon>Bacillota</taxon>
        <taxon>Bacilli</taxon>
        <taxon>Bacillales</taxon>
        <taxon>Paenibacillaceae</taxon>
        <taxon>Brevibacillus</taxon>
    </lineage>
</organism>
<evidence type="ECO:0000313" key="1">
    <source>
        <dbReference type="EMBL" id="ASJ55254.1"/>
    </source>
</evidence>
<evidence type="ECO:0000313" key="2">
    <source>
        <dbReference type="Proteomes" id="UP000197781"/>
    </source>
</evidence>
<dbReference type="AlphaFoldDB" id="A0A220MJF4"/>
<reference evidence="1 2" key="1">
    <citation type="submission" date="2016-11" db="EMBL/GenBank/DDBJ databases">
        <authorList>
            <person name="Jaros S."/>
            <person name="Januszkiewicz K."/>
            <person name="Wedrychowicz H."/>
        </authorList>
    </citation>
    <scope>NUCLEOTIDE SEQUENCE [LARGE SCALE GENOMIC DNA]</scope>
    <source>
        <strain evidence="1 2">NF2</strain>
    </source>
</reference>
<name>A0A220MJF4_9BACL</name>
<dbReference type="KEGG" id="bfm:BP422_17895"/>
<dbReference type="RefSeq" id="WP_088908936.1">
    <property type="nucleotide sequence ID" value="NZ_CP018145.1"/>
</dbReference>